<evidence type="ECO:0000256" key="1">
    <source>
        <dbReference type="SAM" id="MobiDB-lite"/>
    </source>
</evidence>
<reference evidence="3 4" key="1">
    <citation type="submission" date="2015-09" db="EMBL/GenBank/DDBJ databases">
        <title>Host preference determinants of Valsa canker pathogens revealed by comparative genomics.</title>
        <authorList>
            <person name="Yin Z."/>
            <person name="Huang L."/>
        </authorList>
    </citation>
    <scope>NUCLEOTIDE SEQUENCE [LARGE SCALE GENOMIC DNA]</scope>
    <source>
        <strain evidence="3 4">SXYLt</strain>
    </source>
</reference>
<dbReference type="GO" id="GO:0042254">
    <property type="term" value="P:ribosome biogenesis"/>
    <property type="evidence" value="ECO:0007669"/>
    <property type="project" value="TreeGrafter"/>
</dbReference>
<dbReference type="GO" id="GO:0005730">
    <property type="term" value="C:nucleolus"/>
    <property type="evidence" value="ECO:0007669"/>
    <property type="project" value="TreeGrafter"/>
</dbReference>
<dbReference type="Proteomes" id="UP000285146">
    <property type="component" value="Unassembled WGS sequence"/>
</dbReference>
<dbReference type="STRING" id="1230097.A0A423XNM2"/>
<dbReference type="PANTHER" id="PTHR15682">
    <property type="entry name" value="UNHEALTHY RIBOSOME BIOGENESIS PROTEIN 2 HOMOLOG"/>
    <property type="match status" value="1"/>
</dbReference>
<sequence>MAMSSEEPVQPSGDALIKAARSLDQSSADSIADTLSNLWSLLSKSAAGSFHASEELILRWLLKNMNGSTAAAEQFRRYPMAWNVMASIFTRVPLFSLAKSLADRRFIPILQQTLKEISKRQTETPAKALPSSDVEMVDAASAGRMSKKRKRSAEVPSNLESLQDPRGCLRTAESLFDALRTLLTRVDSVEAGVPSNVRIGAEHVKSLFSSPAKDVMEVLRPILSICDLALNEQEPEPAENQSSWIFTFASLWDLHIHSTGDAAEVAMSLYPTGSILLAKLDRSKDLVIDPRVKSIWTRDLRRFFIKNMILPARSSFLNRKDISIIKAAVDVTSFMPTASCPVLFSLAIKTPYSVDDASARKDHEDWTRKVFEVIEEPMRATESARRNPAMKAVLDTALDSKSSISLESLRTVCRQYTNDSGKLDLELVSRISNVDVDVFLISVEGQTLLDDVLKYVTELEDSDFESIAEGDLIDFIISLAKGSSKGRNLPWFIKKWVEVISGCLAKGEEHTVIKKIWCSNQVVETISDLLQPSINTMQLGTLLESLEGQETLYKRGAILVILDAISKGITEEDFIDTVSVRLVELASKVKLKRVEGSMVARWWRIVEKTISQSKLADVTLIWTKVESDLKKALKKGDLVDIATLAAFRCCSAFWLANYPNGPHVSEASSMAWAFLQRLKKGGQKGASTEASRSLSVFESCRVVDLVARSEHGSEFLPDFLAYTDTADLSSIPVRSVLYNEINLGNQKYVNALVDHAMSILTREQGKKSIWRPQQVYTAIQLLLDVPSEAITREQRERIIPSALHFISNLRKQQGSDSSNTTAGLLSLMVELMKKPTHYEGMKFADLVTVGESLLAKIEAEEDGTSIASIEGTYEILKLFEALASISLKQMASTLDKRDRAYLTEAAHIALGWPVEVTESQIHRQILLKSLVVALETSKFKRQAKDVADPAVLRKNLSLMHAHCLTAGHIGNVCDDTNWLKQVRTTCFTLVVIEQLDEVEPTLIRDHLLASRTELERISNNLCEKKAKAGWYLKALLFKCFGEATSDPFNITADVVFQNRDVDNSRPRTVLAGPGDVHRYIDVVLKTMDDEVRSAYFSAVGHRLRDDHDITGHLLAIHRLIRADNEPSLKSTADQVDFAALQSVLANRLPKSGSAAEFVLISQTLELLLDKKASAMKQWNTELTLSTVSTICASASRTAEEVRASPRTYIWLCRLVEVIIKRHRLRLEGHFHLLVTALQSLLRLLIVPWAGPTPQNITTTSPFALERRQAAVFSRLLTLVCEPSVASVTRGQAPGALDSAVDAAKRSAGQHMYLVLMLYIKLQLERPVPRVVREALQPGVYSILDITTPEGRRIINEAVDGSGRAIFREMYKQYDKFGKWSGV</sequence>
<dbReference type="PANTHER" id="PTHR15682:SF2">
    <property type="entry name" value="UNHEALTHY RIBOSOME BIOGENESIS PROTEIN 2 HOMOLOG"/>
    <property type="match status" value="1"/>
</dbReference>
<dbReference type="Pfam" id="PF10441">
    <property type="entry name" value="Urb2"/>
    <property type="match status" value="1"/>
</dbReference>
<dbReference type="EMBL" id="LKEB01000002">
    <property type="protein sequence ID" value="ROW17826.1"/>
    <property type="molecule type" value="Genomic_DNA"/>
</dbReference>
<accession>A0A423XNM2</accession>
<dbReference type="InParanoid" id="A0A423XNM2"/>
<dbReference type="InterPro" id="IPR018849">
    <property type="entry name" value="Urb2/Npa2_C"/>
</dbReference>
<comment type="caution">
    <text evidence="3">The sequence shown here is derived from an EMBL/GenBank/DDBJ whole genome shotgun (WGS) entry which is preliminary data.</text>
</comment>
<evidence type="ECO:0000313" key="3">
    <source>
        <dbReference type="EMBL" id="ROW17826.1"/>
    </source>
</evidence>
<feature type="region of interest" description="Disordered" evidence="1">
    <location>
        <begin position="140"/>
        <end position="163"/>
    </location>
</feature>
<gene>
    <name evidence="3" type="ORF">VPNG_00577</name>
</gene>
<organism evidence="3 4">
    <name type="scientific">Cytospora leucostoma</name>
    <dbReference type="NCBI Taxonomy" id="1230097"/>
    <lineage>
        <taxon>Eukaryota</taxon>
        <taxon>Fungi</taxon>
        <taxon>Dikarya</taxon>
        <taxon>Ascomycota</taxon>
        <taxon>Pezizomycotina</taxon>
        <taxon>Sordariomycetes</taxon>
        <taxon>Sordariomycetidae</taxon>
        <taxon>Diaporthales</taxon>
        <taxon>Cytosporaceae</taxon>
        <taxon>Cytospora</taxon>
    </lineage>
</organism>
<feature type="domain" description="Nucleolar 27S pre-rRNA processing Urb2/Npa2 C-terminal" evidence="2">
    <location>
        <begin position="1160"/>
        <end position="1381"/>
    </location>
</feature>
<protein>
    <recommendedName>
        <fullName evidence="2">Nucleolar 27S pre-rRNA processing Urb2/Npa2 C-terminal domain-containing protein</fullName>
    </recommendedName>
</protein>
<proteinExistence type="predicted"/>
<evidence type="ECO:0000313" key="4">
    <source>
        <dbReference type="Proteomes" id="UP000285146"/>
    </source>
</evidence>
<keyword evidence="4" id="KW-1185">Reference proteome</keyword>
<dbReference type="OrthoDB" id="160374at2759"/>
<name>A0A423XNM2_9PEZI</name>
<evidence type="ECO:0000259" key="2">
    <source>
        <dbReference type="Pfam" id="PF10441"/>
    </source>
</evidence>
<dbReference type="InterPro" id="IPR052609">
    <property type="entry name" value="Ribosome_Biogenesis_Reg"/>
</dbReference>